<comment type="caution">
    <text evidence="2">The sequence shown here is derived from an EMBL/GenBank/DDBJ whole genome shotgun (WGS) entry which is preliminary data.</text>
</comment>
<feature type="non-terminal residue" evidence="2">
    <location>
        <position position="1"/>
    </location>
</feature>
<protein>
    <submittedName>
        <fullName evidence="2">Uncharacterized protein</fullName>
    </submittedName>
</protein>
<dbReference type="EMBL" id="JAACXV010010970">
    <property type="protein sequence ID" value="KAF7275248.1"/>
    <property type="molecule type" value="Genomic_DNA"/>
</dbReference>
<accession>A0A834M940</accession>
<proteinExistence type="predicted"/>
<keyword evidence="3" id="KW-1185">Reference proteome</keyword>
<evidence type="ECO:0000256" key="1">
    <source>
        <dbReference type="SAM" id="MobiDB-lite"/>
    </source>
</evidence>
<evidence type="ECO:0000313" key="2">
    <source>
        <dbReference type="EMBL" id="KAF7275248.1"/>
    </source>
</evidence>
<evidence type="ECO:0000313" key="3">
    <source>
        <dbReference type="Proteomes" id="UP000625711"/>
    </source>
</evidence>
<sequence>VLFGPNIIPGINRDFIRSSRNLGHILLFGRIPSGPGDGQGPRGHRPKFSIRKSFPITKSAYQMTKFYGRASGPRKSDGEGKKAAYQRAERVRDVESEVLRRHSRWSKLSREKDFSRFSVLPGPPRNTVGGQLMEAKSK</sequence>
<dbReference type="AlphaFoldDB" id="A0A834M940"/>
<name>A0A834M940_RHYFE</name>
<dbReference type="Proteomes" id="UP000625711">
    <property type="component" value="Unassembled WGS sequence"/>
</dbReference>
<gene>
    <name evidence="2" type="ORF">GWI33_012043</name>
</gene>
<feature type="compositionally biased region" description="Basic and acidic residues" evidence="1">
    <location>
        <begin position="74"/>
        <end position="100"/>
    </location>
</feature>
<organism evidence="2 3">
    <name type="scientific">Rhynchophorus ferrugineus</name>
    <name type="common">Red palm weevil</name>
    <name type="synonym">Curculio ferrugineus</name>
    <dbReference type="NCBI Taxonomy" id="354439"/>
    <lineage>
        <taxon>Eukaryota</taxon>
        <taxon>Metazoa</taxon>
        <taxon>Ecdysozoa</taxon>
        <taxon>Arthropoda</taxon>
        <taxon>Hexapoda</taxon>
        <taxon>Insecta</taxon>
        <taxon>Pterygota</taxon>
        <taxon>Neoptera</taxon>
        <taxon>Endopterygota</taxon>
        <taxon>Coleoptera</taxon>
        <taxon>Polyphaga</taxon>
        <taxon>Cucujiformia</taxon>
        <taxon>Curculionidae</taxon>
        <taxon>Dryophthorinae</taxon>
        <taxon>Rhynchophorus</taxon>
    </lineage>
</organism>
<feature type="region of interest" description="Disordered" evidence="1">
    <location>
        <begin position="68"/>
        <end position="138"/>
    </location>
</feature>
<reference evidence="2" key="1">
    <citation type="submission" date="2020-08" db="EMBL/GenBank/DDBJ databases">
        <title>Genome sequencing and assembly of the red palm weevil Rhynchophorus ferrugineus.</title>
        <authorList>
            <person name="Dias G.B."/>
            <person name="Bergman C.M."/>
            <person name="Manee M."/>
        </authorList>
    </citation>
    <scope>NUCLEOTIDE SEQUENCE</scope>
    <source>
        <strain evidence="2">AA-2017</strain>
        <tissue evidence="2">Whole larva</tissue>
    </source>
</reference>